<evidence type="ECO:0000313" key="3">
    <source>
        <dbReference type="EMBL" id="RGY06110.1"/>
    </source>
</evidence>
<evidence type="ECO:0000313" key="4">
    <source>
        <dbReference type="Proteomes" id="UP000283426"/>
    </source>
</evidence>
<dbReference type="EMBL" id="QSCO01000014">
    <property type="protein sequence ID" value="RGY06110.1"/>
    <property type="molecule type" value="Genomic_DNA"/>
</dbReference>
<dbReference type="Proteomes" id="UP000283426">
    <property type="component" value="Unassembled WGS sequence"/>
</dbReference>
<dbReference type="EMBL" id="JAKNDN010000010">
    <property type="protein sequence ID" value="MCG4959539.1"/>
    <property type="molecule type" value="Genomic_DNA"/>
</dbReference>
<dbReference type="EMBL" id="QRYW01000003">
    <property type="protein sequence ID" value="RGV30279.1"/>
    <property type="molecule type" value="Genomic_DNA"/>
</dbReference>
<organism evidence="3 5">
    <name type="scientific">Odoribacter splanchnicus</name>
    <dbReference type="NCBI Taxonomy" id="28118"/>
    <lineage>
        <taxon>Bacteria</taxon>
        <taxon>Pseudomonadati</taxon>
        <taxon>Bacteroidota</taxon>
        <taxon>Bacteroidia</taxon>
        <taxon>Bacteroidales</taxon>
        <taxon>Odoribacteraceae</taxon>
        <taxon>Odoribacter</taxon>
    </lineage>
</organism>
<sequence>MKIILSLFFVLLHSVLSYAYNQFSFVKYQVENGLSHNTVWYTIQDHQGFMWFGTSDGLNRFDGKNFKIFRHIPKDSTSLGNNIVRTIFEDERQNLWVGTNRGIYIFNSQQE</sequence>
<dbReference type="Pfam" id="PF07494">
    <property type="entry name" value="Reg_prop"/>
    <property type="match status" value="2"/>
</dbReference>
<dbReference type="Proteomes" id="UP001199750">
    <property type="component" value="Unassembled WGS sequence"/>
</dbReference>
<dbReference type="Gene3D" id="2.130.10.10">
    <property type="entry name" value="YVTN repeat-like/Quinoprotein amine dehydrogenase"/>
    <property type="match status" value="1"/>
</dbReference>
<proteinExistence type="predicted"/>
<evidence type="ECO:0000313" key="5">
    <source>
        <dbReference type="Proteomes" id="UP000284434"/>
    </source>
</evidence>
<reference evidence="4 5" key="1">
    <citation type="submission" date="2018-08" db="EMBL/GenBank/DDBJ databases">
        <title>A genome reference for cultivated species of the human gut microbiota.</title>
        <authorList>
            <person name="Zou Y."/>
            <person name="Xue W."/>
            <person name="Luo G."/>
        </authorList>
    </citation>
    <scope>NUCLEOTIDE SEQUENCE [LARGE SCALE GENOMIC DNA]</scope>
    <source>
        <strain evidence="2 4">AF14-6AC</strain>
        <strain evidence="3 5">OF03-11</strain>
    </source>
</reference>
<dbReference type="Proteomes" id="UP000284434">
    <property type="component" value="Unassembled WGS sequence"/>
</dbReference>
<gene>
    <name evidence="2" type="ORF">DWW24_02240</name>
    <name evidence="3" type="ORF">DXA53_10860</name>
    <name evidence="1" type="ORF">L0P03_06690</name>
</gene>
<dbReference type="InterPro" id="IPR015943">
    <property type="entry name" value="WD40/YVTN_repeat-like_dom_sf"/>
</dbReference>
<accession>A0A3D1UHK7</accession>
<comment type="caution">
    <text evidence="3">The sequence shown here is derived from an EMBL/GenBank/DDBJ whole genome shotgun (WGS) entry which is preliminary data.</text>
</comment>
<protein>
    <recommendedName>
        <fullName evidence="6">Hybrid sensor histidine kinase/response regulator</fullName>
    </recommendedName>
</protein>
<dbReference type="SUPFAM" id="SSF63829">
    <property type="entry name" value="Calcium-dependent phosphotriesterase"/>
    <property type="match status" value="1"/>
</dbReference>
<name>A0A3D1UHK7_9BACT</name>
<dbReference type="RefSeq" id="WP_118104044.1">
    <property type="nucleotide sequence ID" value="NZ_JABWDG010000002.1"/>
</dbReference>
<evidence type="ECO:0000313" key="1">
    <source>
        <dbReference type="EMBL" id="MCG4959539.1"/>
    </source>
</evidence>
<dbReference type="InterPro" id="IPR011110">
    <property type="entry name" value="Reg_prop"/>
</dbReference>
<dbReference type="AlphaFoldDB" id="A0A3D1UHK7"/>
<evidence type="ECO:0008006" key="6">
    <source>
        <dbReference type="Google" id="ProtNLM"/>
    </source>
</evidence>
<evidence type="ECO:0000313" key="2">
    <source>
        <dbReference type="EMBL" id="RGV30279.1"/>
    </source>
</evidence>
<reference evidence="1" key="2">
    <citation type="submission" date="2022-01" db="EMBL/GenBank/DDBJ databases">
        <title>Collection of gut derived symbiotic bacterial strains cultured from healthy donors.</title>
        <authorList>
            <person name="Lin H."/>
            <person name="Kohout C."/>
            <person name="Waligurski E."/>
            <person name="Pamer E.G."/>
        </authorList>
    </citation>
    <scope>NUCLEOTIDE SEQUENCE</scope>
    <source>
        <strain evidence="1">DFI.1.149</strain>
    </source>
</reference>